<dbReference type="PROSITE" id="PS51257">
    <property type="entry name" value="PROKAR_LIPOPROTEIN"/>
    <property type="match status" value="1"/>
</dbReference>
<feature type="region of interest" description="Disordered" evidence="1">
    <location>
        <begin position="162"/>
        <end position="222"/>
    </location>
</feature>
<keyword evidence="3" id="KW-1185">Reference proteome</keyword>
<feature type="compositionally biased region" description="Polar residues" evidence="1">
    <location>
        <begin position="173"/>
        <end position="185"/>
    </location>
</feature>
<evidence type="ECO:0008006" key="4">
    <source>
        <dbReference type="Google" id="ProtNLM"/>
    </source>
</evidence>
<evidence type="ECO:0000256" key="1">
    <source>
        <dbReference type="SAM" id="MobiDB-lite"/>
    </source>
</evidence>
<dbReference type="RefSeq" id="WP_107398191.1">
    <property type="nucleotide sequence ID" value="NZ_PZDI01000020.1"/>
</dbReference>
<protein>
    <recommendedName>
        <fullName evidence="4">Lipoprotein</fullName>
    </recommendedName>
</protein>
<feature type="compositionally biased region" description="Low complexity" evidence="1">
    <location>
        <begin position="204"/>
        <end position="216"/>
    </location>
</feature>
<reference evidence="2 3" key="1">
    <citation type="journal article" date="2016" name="Front. Microbiol.">
        <title>Comprehensive Phylogenetic Analysis of Bovine Non-aureus Staphylococci Species Based on Whole-Genome Sequencing.</title>
        <authorList>
            <person name="Naushad S."/>
            <person name="Barkema H.W."/>
            <person name="Luby C."/>
            <person name="Condas L.A."/>
            <person name="Nobrega D.B."/>
            <person name="Carson D.A."/>
            <person name="De Buck J."/>
        </authorList>
    </citation>
    <scope>NUCLEOTIDE SEQUENCE [LARGE SCALE GENOMIC DNA]</scope>
    <source>
        <strain evidence="2 3">SNUC 993</strain>
    </source>
</reference>
<feature type="compositionally biased region" description="Polar residues" evidence="1">
    <location>
        <begin position="38"/>
        <end position="47"/>
    </location>
</feature>
<proteinExistence type="predicted"/>
<accession>A0ABX5IG10</accession>
<feature type="compositionally biased region" description="Basic and acidic residues" evidence="1">
    <location>
        <begin position="186"/>
        <end position="200"/>
    </location>
</feature>
<dbReference type="Proteomes" id="UP000242694">
    <property type="component" value="Unassembled WGS sequence"/>
</dbReference>
<gene>
    <name evidence="2" type="ORF">BU607_05625</name>
</gene>
<comment type="caution">
    <text evidence="2">The sequence shown here is derived from an EMBL/GenBank/DDBJ whole genome shotgun (WGS) entry which is preliminary data.</text>
</comment>
<sequence>MIYNKLISGALAFTIILSGCSLNLNLDDKDKKSSNDSQQSKVAQNDKNSSNEQNESTNNINNQNISQPSTAKENGQQPPINKKPISEYHALNVAKIYAKKYLNSGREQSGFYIDKNATNNEAYFVNYKNGTVAGPALTQTIKVNKYRGEVIDSYTNATDEEMKQFNKAKEQKYGQNQEETNTKNQSSEDKEGTESNHNDDNVQEESSSSEEQQAQDKSSEND</sequence>
<name>A0ABX5IG10_9STAP</name>
<dbReference type="EMBL" id="PZDI01000020">
    <property type="protein sequence ID" value="PTH18262.1"/>
    <property type="molecule type" value="Genomic_DNA"/>
</dbReference>
<feature type="region of interest" description="Disordered" evidence="1">
    <location>
        <begin position="29"/>
        <end position="83"/>
    </location>
</feature>
<feature type="compositionally biased region" description="Basic and acidic residues" evidence="1">
    <location>
        <begin position="162"/>
        <end position="172"/>
    </location>
</feature>
<evidence type="ECO:0000313" key="2">
    <source>
        <dbReference type="EMBL" id="PTH18262.1"/>
    </source>
</evidence>
<organism evidence="2 3">
    <name type="scientific">Staphylococcus auricularis</name>
    <dbReference type="NCBI Taxonomy" id="29379"/>
    <lineage>
        <taxon>Bacteria</taxon>
        <taxon>Bacillati</taxon>
        <taxon>Bacillota</taxon>
        <taxon>Bacilli</taxon>
        <taxon>Bacillales</taxon>
        <taxon>Staphylococcaceae</taxon>
        <taxon>Staphylococcus</taxon>
    </lineage>
</organism>
<evidence type="ECO:0000313" key="3">
    <source>
        <dbReference type="Proteomes" id="UP000242694"/>
    </source>
</evidence>
<feature type="compositionally biased region" description="Low complexity" evidence="1">
    <location>
        <begin position="48"/>
        <end position="70"/>
    </location>
</feature>